<gene>
    <name evidence="1" type="ORF">Rcae01_03290</name>
</gene>
<evidence type="ECO:0000313" key="2">
    <source>
        <dbReference type="Proteomes" id="UP001416858"/>
    </source>
</evidence>
<protein>
    <submittedName>
        <fullName evidence="1">Uncharacterized protein</fullName>
    </submittedName>
</protein>
<comment type="caution">
    <text evidence="1">The sequence shown here is derived from an EMBL/GenBank/DDBJ whole genome shotgun (WGS) entry which is preliminary data.</text>
</comment>
<keyword evidence="2" id="KW-1185">Reference proteome</keyword>
<evidence type="ECO:0000313" key="1">
    <source>
        <dbReference type="EMBL" id="GAA5507832.1"/>
    </source>
</evidence>
<proteinExistence type="predicted"/>
<name>A0ABP9VVJ1_9BACT</name>
<accession>A0ABP9VVJ1</accession>
<sequence>MRVEGWDLLKATNAGPVFDLDCRQHVWFSESDSAWYDAVLQTSCTVQSAPSSTSSLDFCYQSRVCSVFSVVDEATSPVVPISRWDS</sequence>
<dbReference type="EMBL" id="BAABRO010000006">
    <property type="protein sequence ID" value="GAA5507832.1"/>
    <property type="molecule type" value="Genomic_DNA"/>
</dbReference>
<dbReference type="Proteomes" id="UP001416858">
    <property type="component" value="Unassembled WGS sequence"/>
</dbReference>
<organism evidence="1 2">
    <name type="scientific">Novipirellula caenicola</name>
    <dbReference type="NCBI Taxonomy" id="1536901"/>
    <lineage>
        <taxon>Bacteria</taxon>
        <taxon>Pseudomonadati</taxon>
        <taxon>Planctomycetota</taxon>
        <taxon>Planctomycetia</taxon>
        <taxon>Pirellulales</taxon>
        <taxon>Pirellulaceae</taxon>
        <taxon>Novipirellula</taxon>
    </lineage>
</organism>
<reference evidence="1 2" key="1">
    <citation type="submission" date="2024-02" db="EMBL/GenBank/DDBJ databases">
        <title>Rhodopirellula caenicola NBRC 110016.</title>
        <authorList>
            <person name="Ichikawa N."/>
            <person name="Katano-Makiyama Y."/>
            <person name="Hidaka K."/>
        </authorList>
    </citation>
    <scope>NUCLEOTIDE SEQUENCE [LARGE SCALE GENOMIC DNA]</scope>
    <source>
        <strain evidence="1 2">NBRC 110016</strain>
    </source>
</reference>